<protein>
    <submittedName>
        <fullName evidence="2">Phage replisome organizer, putative, N-terminal region</fullName>
    </submittedName>
</protein>
<dbReference type="STRING" id="1121316.SAMN02745207_00417"/>
<dbReference type="RefSeq" id="WP_073336472.1">
    <property type="nucleotide sequence ID" value="NZ_FQXM01000002.1"/>
</dbReference>
<proteinExistence type="predicted"/>
<dbReference type="Pfam" id="PF09681">
    <property type="entry name" value="Phage_rep_org_N"/>
    <property type="match status" value="1"/>
</dbReference>
<sequence>MADVKWIKITTSIFDDEKIKLIDSMPESDGIFTIWIKLLVLAGKIYDEGYIYLDENIPFTDEMLAAIFNRPLNTIRLALDVFKKFKMIEILDNNFIFISNWGKHQSLDKLEKLKDQNRKRVARHRE</sequence>
<dbReference type="Proteomes" id="UP000184447">
    <property type="component" value="Unassembled WGS sequence"/>
</dbReference>
<dbReference type="NCBIfam" id="TIGR01714">
    <property type="entry name" value="phage_rep_org_N"/>
    <property type="match status" value="1"/>
</dbReference>
<feature type="domain" description="Phage replisome organiser N-terminal" evidence="1">
    <location>
        <begin position="6"/>
        <end position="126"/>
    </location>
</feature>
<organism evidence="2 3">
    <name type="scientific">Clostridium grantii DSM 8605</name>
    <dbReference type="NCBI Taxonomy" id="1121316"/>
    <lineage>
        <taxon>Bacteria</taxon>
        <taxon>Bacillati</taxon>
        <taxon>Bacillota</taxon>
        <taxon>Clostridia</taxon>
        <taxon>Eubacteriales</taxon>
        <taxon>Clostridiaceae</taxon>
        <taxon>Clostridium</taxon>
    </lineage>
</organism>
<dbReference type="InterPro" id="IPR053162">
    <property type="entry name" value="DnaD"/>
</dbReference>
<name>A0A1M5R0X2_9CLOT</name>
<reference evidence="2 3" key="1">
    <citation type="submission" date="2016-11" db="EMBL/GenBank/DDBJ databases">
        <authorList>
            <person name="Jaros S."/>
            <person name="Januszkiewicz K."/>
            <person name="Wedrychowicz H."/>
        </authorList>
    </citation>
    <scope>NUCLEOTIDE SEQUENCE [LARGE SCALE GENOMIC DNA]</scope>
    <source>
        <strain evidence="2 3">DSM 8605</strain>
    </source>
</reference>
<dbReference type="OrthoDB" id="3199595at2"/>
<evidence type="ECO:0000259" key="1">
    <source>
        <dbReference type="Pfam" id="PF09681"/>
    </source>
</evidence>
<accession>A0A1M5R0X2</accession>
<keyword evidence="3" id="KW-1185">Reference proteome</keyword>
<evidence type="ECO:0000313" key="3">
    <source>
        <dbReference type="Proteomes" id="UP000184447"/>
    </source>
</evidence>
<gene>
    <name evidence="2" type="ORF">SAMN02745207_00417</name>
</gene>
<evidence type="ECO:0000313" key="2">
    <source>
        <dbReference type="EMBL" id="SHH20025.1"/>
    </source>
</evidence>
<dbReference type="InterPro" id="IPR010056">
    <property type="entry name" value="Phage_rep_org__N"/>
</dbReference>
<dbReference type="AlphaFoldDB" id="A0A1M5R0X2"/>
<dbReference type="EMBL" id="FQXM01000002">
    <property type="protein sequence ID" value="SHH20025.1"/>
    <property type="molecule type" value="Genomic_DNA"/>
</dbReference>
<dbReference type="PANTHER" id="PTHR37293:SF7">
    <property type="entry name" value="HYPOTHETICAL PHAGE PROTEIN"/>
    <property type="match status" value="1"/>
</dbReference>
<dbReference type="PANTHER" id="PTHR37293">
    <property type="entry name" value="PHAGE REPLICATION PROTEIN-RELATED"/>
    <property type="match status" value="1"/>
</dbReference>